<dbReference type="Gene3D" id="1.10.10.60">
    <property type="entry name" value="Homeodomain-like"/>
    <property type="match status" value="1"/>
</dbReference>
<proteinExistence type="predicted"/>
<dbReference type="PROSITE" id="PS50071">
    <property type="entry name" value="HOMEOBOX_2"/>
    <property type="match status" value="1"/>
</dbReference>
<feature type="compositionally biased region" description="Polar residues" evidence="7">
    <location>
        <begin position="34"/>
        <end position="67"/>
    </location>
</feature>
<evidence type="ECO:0000256" key="4">
    <source>
        <dbReference type="ARBA" id="ARBA00023242"/>
    </source>
</evidence>
<dbReference type="Pfam" id="PF00046">
    <property type="entry name" value="Homeodomain"/>
    <property type="match status" value="1"/>
</dbReference>
<feature type="domain" description="Homeobox" evidence="8">
    <location>
        <begin position="67"/>
        <end position="127"/>
    </location>
</feature>
<sequence length="310" mass="34850">MTTTVQQFPTYSIEVGVHKGIPFYNVSSYHTSNQKQTTSMQHKSMCSNPYDQASSAEDQPTSTSSANKQKRSRTAFTRSQILELECEFQKNVYLYRTRRIEIAKRLSLRERQVKIWFQNRRMKQKKDSKRSSFNERLTVKDSQTLSEQLAHRGIVQRLMSYSMDPAVRRQQNFSSSPCNINSFHPPKSTNVARCATQNTFAANASAIPPSIPSPDLAEILQQLNQSTGVTQSTTTNEVVANPGLPLNTQELHRAVDCTGASKVVSAEPMSCENISVAWSATPQSISSPKPSMNLSWCEPLNWLLGESNEY</sequence>
<keyword evidence="3 5" id="KW-0371">Homeobox</keyword>
<dbReference type="InterPro" id="IPR020479">
    <property type="entry name" value="HD_metazoa"/>
</dbReference>
<dbReference type="CDD" id="cd00086">
    <property type="entry name" value="homeodomain"/>
    <property type="match status" value="1"/>
</dbReference>
<keyword evidence="2 5" id="KW-0238">DNA-binding</keyword>
<dbReference type="GeneID" id="108970392"/>
<dbReference type="PANTHER" id="PTHR45664:SF12">
    <property type="entry name" value="PANCREAS_DUODENUM HOMEOBOX PROTEIN 1"/>
    <property type="match status" value="1"/>
</dbReference>
<dbReference type="GO" id="GO:0000981">
    <property type="term" value="F:DNA-binding transcription factor activity, RNA polymerase II-specific"/>
    <property type="evidence" value="ECO:0007669"/>
    <property type="project" value="InterPro"/>
</dbReference>
<evidence type="ECO:0000256" key="1">
    <source>
        <dbReference type="ARBA" id="ARBA00004123"/>
    </source>
</evidence>
<dbReference type="InterPro" id="IPR009057">
    <property type="entry name" value="Homeodomain-like_sf"/>
</dbReference>
<evidence type="ECO:0000259" key="8">
    <source>
        <dbReference type="PROSITE" id="PS50071"/>
    </source>
</evidence>
<organism evidence="9">
    <name type="scientific">Bactrocera latifrons</name>
    <name type="common">Malaysian fruit fly</name>
    <name type="synonym">Chaetodacus latifrons</name>
    <dbReference type="NCBI Taxonomy" id="174628"/>
    <lineage>
        <taxon>Eukaryota</taxon>
        <taxon>Metazoa</taxon>
        <taxon>Ecdysozoa</taxon>
        <taxon>Arthropoda</taxon>
        <taxon>Hexapoda</taxon>
        <taxon>Insecta</taxon>
        <taxon>Pterygota</taxon>
        <taxon>Neoptera</taxon>
        <taxon>Endopterygota</taxon>
        <taxon>Diptera</taxon>
        <taxon>Brachycera</taxon>
        <taxon>Muscomorpha</taxon>
        <taxon>Tephritoidea</taxon>
        <taxon>Tephritidae</taxon>
        <taxon>Bactrocera</taxon>
        <taxon>Bactrocera</taxon>
    </lineage>
</organism>
<gene>
    <name evidence="9" type="primary">zen</name>
    <name evidence="9" type="ORF">c0_g1_i1</name>
</gene>
<feature type="DNA-binding region" description="Homeobox" evidence="5">
    <location>
        <begin position="69"/>
        <end position="128"/>
    </location>
</feature>
<dbReference type="GO" id="GO:0045944">
    <property type="term" value="P:positive regulation of transcription by RNA polymerase II"/>
    <property type="evidence" value="ECO:0007669"/>
    <property type="project" value="UniProtKB-ARBA"/>
</dbReference>
<dbReference type="OrthoDB" id="6159439at2759"/>
<evidence type="ECO:0000256" key="2">
    <source>
        <dbReference type="ARBA" id="ARBA00023125"/>
    </source>
</evidence>
<evidence type="ECO:0000256" key="3">
    <source>
        <dbReference type="ARBA" id="ARBA00023155"/>
    </source>
</evidence>
<dbReference type="AlphaFoldDB" id="A0A0K8WAJ2"/>
<dbReference type="InterPro" id="IPR017970">
    <property type="entry name" value="Homeobox_CS"/>
</dbReference>
<dbReference type="InterPro" id="IPR001356">
    <property type="entry name" value="HD"/>
</dbReference>
<dbReference type="PROSITE" id="PS00027">
    <property type="entry name" value="HOMEOBOX_1"/>
    <property type="match status" value="1"/>
</dbReference>
<evidence type="ECO:0000313" key="9">
    <source>
        <dbReference type="EMBL" id="JAI48107.1"/>
    </source>
</evidence>
<protein>
    <submittedName>
        <fullName evidence="9">Protein zerknuellt</fullName>
    </submittedName>
</protein>
<keyword evidence="4 5" id="KW-0539">Nucleus</keyword>
<dbReference type="EMBL" id="GDHF01004207">
    <property type="protein sequence ID" value="JAI48107.1"/>
    <property type="molecule type" value="Transcribed_RNA"/>
</dbReference>
<evidence type="ECO:0000256" key="7">
    <source>
        <dbReference type="SAM" id="MobiDB-lite"/>
    </source>
</evidence>
<comment type="subcellular location">
    <subcellularLocation>
        <location evidence="1 5 6">Nucleus</location>
    </subcellularLocation>
</comment>
<evidence type="ECO:0000256" key="5">
    <source>
        <dbReference type="PROSITE-ProRule" id="PRU00108"/>
    </source>
</evidence>
<dbReference type="GO" id="GO:0005634">
    <property type="term" value="C:nucleus"/>
    <property type="evidence" value="ECO:0007669"/>
    <property type="project" value="UniProtKB-SubCell"/>
</dbReference>
<name>A0A0K8WAJ2_BACLA</name>
<feature type="region of interest" description="Disordered" evidence="7">
    <location>
        <begin position="34"/>
        <end position="74"/>
    </location>
</feature>
<evidence type="ECO:0000256" key="6">
    <source>
        <dbReference type="RuleBase" id="RU000682"/>
    </source>
</evidence>
<dbReference type="SUPFAM" id="SSF46689">
    <property type="entry name" value="Homeodomain-like"/>
    <property type="match status" value="1"/>
</dbReference>
<dbReference type="SMART" id="SM00389">
    <property type="entry name" value="HOX"/>
    <property type="match status" value="1"/>
</dbReference>
<dbReference type="PRINTS" id="PR00024">
    <property type="entry name" value="HOMEOBOX"/>
</dbReference>
<accession>A0A0K8WAJ2</accession>
<reference evidence="9" key="1">
    <citation type="submission" date="2015-06" db="EMBL/GenBank/DDBJ databases">
        <authorList>
            <person name="Hoefler B.C."/>
            <person name="Straight P.D."/>
        </authorList>
    </citation>
    <scope>NUCLEOTIDE SEQUENCE</scope>
</reference>
<dbReference type="PANTHER" id="PTHR45664">
    <property type="entry name" value="PROTEIN ZERKNUELLT 1-RELATED"/>
    <property type="match status" value="1"/>
</dbReference>
<dbReference type="GO" id="GO:0000978">
    <property type="term" value="F:RNA polymerase II cis-regulatory region sequence-specific DNA binding"/>
    <property type="evidence" value="ECO:0007669"/>
    <property type="project" value="TreeGrafter"/>
</dbReference>